<evidence type="ECO:0000256" key="3">
    <source>
        <dbReference type="SAM" id="MobiDB-lite"/>
    </source>
</evidence>
<dbReference type="PANTHER" id="PTHR21694:SF18">
    <property type="entry name" value="COILED-COIL DOMAIN-CONTAINING PROTEIN 63"/>
    <property type="match status" value="1"/>
</dbReference>
<protein>
    <submittedName>
        <fullName evidence="5">Coiled-coil domain-containing protein 63</fullName>
    </submittedName>
</protein>
<organism evidence="5 6">
    <name type="scientific">Cricetulus griseus</name>
    <name type="common">Chinese hamster</name>
    <name type="synonym">Cricetulus barabensis griseus</name>
    <dbReference type="NCBI Taxonomy" id="10029"/>
    <lineage>
        <taxon>Eukaryota</taxon>
        <taxon>Metazoa</taxon>
        <taxon>Chordata</taxon>
        <taxon>Craniata</taxon>
        <taxon>Vertebrata</taxon>
        <taxon>Euteleostomi</taxon>
        <taxon>Mammalia</taxon>
        <taxon>Eutheria</taxon>
        <taxon>Euarchontoglires</taxon>
        <taxon>Glires</taxon>
        <taxon>Rodentia</taxon>
        <taxon>Myomorpha</taxon>
        <taxon>Muroidea</taxon>
        <taxon>Cricetidae</taxon>
        <taxon>Cricetinae</taxon>
        <taxon>Cricetulus</taxon>
    </lineage>
</organism>
<dbReference type="EMBL" id="KE675320">
    <property type="protein sequence ID" value="ERE75825.1"/>
    <property type="molecule type" value="Genomic_DNA"/>
</dbReference>
<keyword evidence="1 2" id="KW-0175">Coiled coil</keyword>
<feature type="domain" description="ODAD1 central coiled coil region" evidence="4">
    <location>
        <begin position="82"/>
        <end position="203"/>
    </location>
</feature>
<dbReference type="PANTHER" id="PTHR21694">
    <property type="entry name" value="COILED-COIL DOMAIN-CONTAINING PROTEIN 63"/>
    <property type="match status" value="1"/>
</dbReference>
<dbReference type="GO" id="GO:0005930">
    <property type="term" value="C:axoneme"/>
    <property type="evidence" value="ECO:0007669"/>
    <property type="project" value="TreeGrafter"/>
</dbReference>
<sequence length="250" mass="29321">MVESRKSFNFRNQSMMASQYKEIENLKAEQAETTLLLSLVKSPKNLDLNQKNFMELRVLLQTKGDYEALITSMKVLLGELDDKVTVHFDKMLTSNAQLRKEIEDLLFEKAAYDHVYQQLQRRLQIQQKTMNIAIEQSALAYEQRVEAMARMAAMKERQKKDISQYNLEIRELERLYAHETKLKSFLLVKLNDRTEFEEQAKKEAVDYPLDHSSLRQLVLENYLQKDRGKDPQDTLSEKGDELKPKKKVVG</sequence>
<dbReference type="InterPro" id="IPR049258">
    <property type="entry name" value="ODAD1_CC"/>
</dbReference>
<reference evidence="6" key="1">
    <citation type="journal article" date="2013" name="Nat. Biotechnol.">
        <title>Chinese hamster genome sequenced from sorted chromosomes.</title>
        <authorList>
            <person name="Brinkrolf K."/>
            <person name="Rupp O."/>
            <person name="Laux H."/>
            <person name="Kollin F."/>
            <person name="Ernst W."/>
            <person name="Linke B."/>
            <person name="Kofler R."/>
            <person name="Romand S."/>
            <person name="Hesse F."/>
            <person name="Budach W.E."/>
            <person name="Galosy S."/>
            <person name="Muller D."/>
            <person name="Noll T."/>
            <person name="Wienberg J."/>
            <person name="Jostock T."/>
            <person name="Leonard M."/>
            <person name="Grillari J."/>
            <person name="Tauch A."/>
            <person name="Goesmann A."/>
            <person name="Helk B."/>
            <person name="Mott J.E."/>
            <person name="Puhler A."/>
            <person name="Borth N."/>
        </authorList>
    </citation>
    <scope>NUCLEOTIDE SEQUENCE [LARGE SCALE GENOMIC DNA]</scope>
    <source>
        <strain evidence="6">17A/GY</strain>
    </source>
</reference>
<feature type="compositionally biased region" description="Basic and acidic residues" evidence="3">
    <location>
        <begin position="224"/>
        <end position="243"/>
    </location>
</feature>
<gene>
    <name evidence="5" type="ORF">H671_4g12331</name>
</gene>
<dbReference type="GO" id="GO:0036158">
    <property type="term" value="P:outer dynein arm assembly"/>
    <property type="evidence" value="ECO:0007669"/>
    <property type="project" value="TreeGrafter"/>
</dbReference>
<feature type="coiled-coil region" evidence="2">
    <location>
        <begin position="116"/>
        <end position="182"/>
    </location>
</feature>
<name>A0A061I4C1_CRIGR</name>
<dbReference type="Proteomes" id="UP000030759">
    <property type="component" value="Unassembled WGS sequence"/>
</dbReference>
<dbReference type="GO" id="GO:0003341">
    <property type="term" value="P:cilium movement"/>
    <property type="evidence" value="ECO:0007669"/>
    <property type="project" value="TreeGrafter"/>
</dbReference>
<feature type="region of interest" description="Disordered" evidence="3">
    <location>
        <begin position="224"/>
        <end position="250"/>
    </location>
</feature>
<accession>A0A061I4C1</accession>
<evidence type="ECO:0000256" key="2">
    <source>
        <dbReference type="SAM" id="Coils"/>
    </source>
</evidence>
<evidence type="ECO:0000313" key="5">
    <source>
        <dbReference type="EMBL" id="ERE75825.1"/>
    </source>
</evidence>
<evidence type="ECO:0000313" key="6">
    <source>
        <dbReference type="Proteomes" id="UP000030759"/>
    </source>
</evidence>
<dbReference type="InterPro" id="IPR051876">
    <property type="entry name" value="ODA-DC/CCD"/>
</dbReference>
<evidence type="ECO:0000259" key="4">
    <source>
        <dbReference type="Pfam" id="PF21773"/>
    </source>
</evidence>
<dbReference type="Pfam" id="PF21773">
    <property type="entry name" value="ODAD1_CC"/>
    <property type="match status" value="1"/>
</dbReference>
<proteinExistence type="predicted"/>
<evidence type="ECO:0000256" key="1">
    <source>
        <dbReference type="ARBA" id="ARBA00023054"/>
    </source>
</evidence>
<dbReference type="AlphaFoldDB" id="A0A061I4C1"/>